<dbReference type="Gene3D" id="3.40.630.10">
    <property type="entry name" value="Zn peptidases"/>
    <property type="match status" value="1"/>
</dbReference>
<accession>A0A348AP21</accession>
<dbReference type="InterPro" id="IPR011650">
    <property type="entry name" value="Peptidase_M20_dimer"/>
</dbReference>
<comment type="similarity">
    <text evidence="1">Belongs to the peptidase M20 family.</text>
</comment>
<sequence>MLKIINELALLSEGRNGICRLAFSEADLKARQYMMNIMKESGFAVRLDPIGNIIARYESGTVEEGAPAVVTGSHLDTVPEGGKYDGVLGVAVAWSAVQRLKEKQLPLSHPVEVVVFAAEESSRFNFATMGSKAMAGMANIHAWSKAKDQNGISFSDALTTAGLTLSDVPGATRSKKDIKAFVELHIEQGRILEQEHCVIGIVESIAAPTRLKITVEGTAAHAGTTPIEDRQDALVSAAMIILAVRNIAAEQSYEGTVATVGAIKASPGVINVIPGKVEMWVDIRGTRQENVIEVLQEIKDAISTIADDQDTPVSIEVISSEKPAQMDEGINELVKAVCRDLNIPYTRVDSRAGHDAMNMAHIAPTALIFLPCHEGISHNPEEFVATEHISIGIDVLTETIYRIAK</sequence>
<feature type="binding site" evidence="4">
    <location>
        <position position="271"/>
    </location>
    <ligand>
        <name>allantoate</name>
        <dbReference type="ChEBI" id="CHEBI:17536"/>
    </ligand>
</feature>
<evidence type="ECO:0000313" key="7">
    <source>
        <dbReference type="Proteomes" id="UP000276437"/>
    </source>
</evidence>
<dbReference type="PIRSF" id="PIRSF001235">
    <property type="entry name" value="Amidase_carbamoylase"/>
    <property type="match status" value="1"/>
</dbReference>
<dbReference type="EMBL" id="AP018449">
    <property type="protein sequence ID" value="BBB92819.1"/>
    <property type="molecule type" value="Genomic_DNA"/>
</dbReference>
<feature type="binding site" evidence="3">
    <location>
        <position position="120"/>
    </location>
    <ligand>
        <name>Zn(2+)</name>
        <dbReference type="ChEBI" id="CHEBI:29105"/>
        <label>2</label>
    </ligand>
</feature>
<dbReference type="PANTHER" id="PTHR32494">
    <property type="entry name" value="ALLANTOATE DEIMINASE-RELATED"/>
    <property type="match status" value="1"/>
</dbReference>
<feature type="binding site" evidence="3">
    <location>
        <position position="85"/>
    </location>
    <ligand>
        <name>Zn(2+)</name>
        <dbReference type="ChEBI" id="CHEBI:29105"/>
        <label>1</label>
    </ligand>
</feature>
<comment type="cofactor">
    <cofactor evidence="3">
        <name>Zn(2+)</name>
        <dbReference type="ChEBI" id="CHEBI:29105"/>
    </cofactor>
    <text evidence="3">Binds 2 Zn(2+) ions per subunit.</text>
</comment>
<dbReference type="Gene3D" id="3.30.70.360">
    <property type="match status" value="1"/>
</dbReference>
<dbReference type="EC" id="3.-.-.-" evidence="6"/>
<dbReference type="NCBIfam" id="TIGR01879">
    <property type="entry name" value="hydantase"/>
    <property type="match status" value="1"/>
</dbReference>
<dbReference type="SUPFAM" id="SSF53187">
    <property type="entry name" value="Zn-dependent exopeptidases"/>
    <property type="match status" value="1"/>
</dbReference>
<dbReference type="InterPro" id="IPR010158">
    <property type="entry name" value="Amidase_Cbmase"/>
</dbReference>
<keyword evidence="2 6" id="KW-0378">Hydrolase</keyword>
<dbReference type="GO" id="GO:0016813">
    <property type="term" value="F:hydrolase activity, acting on carbon-nitrogen (but not peptide) bonds, in linear amidines"/>
    <property type="evidence" value="ECO:0007669"/>
    <property type="project" value="InterPro"/>
</dbReference>
<evidence type="ECO:0000259" key="5">
    <source>
        <dbReference type="Pfam" id="PF07687"/>
    </source>
</evidence>
<dbReference type="Proteomes" id="UP000276437">
    <property type="component" value="Chromosome"/>
</dbReference>
<feature type="binding site" evidence="3">
    <location>
        <position position="74"/>
    </location>
    <ligand>
        <name>Zn(2+)</name>
        <dbReference type="ChEBI" id="CHEBI:29105"/>
        <label>1</label>
    </ligand>
</feature>
<dbReference type="CDD" id="cd03884">
    <property type="entry name" value="M20_bAS"/>
    <property type="match status" value="1"/>
</dbReference>
<evidence type="ECO:0000256" key="4">
    <source>
        <dbReference type="PIRSR" id="PIRSR001235-2"/>
    </source>
</evidence>
<dbReference type="InterPro" id="IPR002933">
    <property type="entry name" value="Peptidase_M20"/>
</dbReference>
<dbReference type="SUPFAM" id="SSF55031">
    <property type="entry name" value="Bacterial exopeptidase dimerisation domain"/>
    <property type="match status" value="1"/>
</dbReference>
<feature type="binding site" evidence="3">
    <location>
        <position position="185"/>
    </location>
    <ligand>
        <name>Zn(2+)</name>
        <dbReference type="ChEBI" id="CHEBI:29105"/>
        <label>1</label>
    </ligand>
</feature>
<feature type="binding site" evidence="4">
    <location>
        <position position="210"/>
    </location>
    <ligand>
        <name>allantoate</name>
        <dbReference type="ChEBI" id="CHEBI:17536"/>
    </ligand>
</feature>
<dbReference type="NCBIfam" id="NF006771">
    <property type="entry name" value="PRK09290.1-5"/>
    <property type="match status" value="1"/>
</dbReference>
<dbReference type="InterPro" id="IPR036264">
    <property type="entry name" value="Bact_exopeptidase_dim_dom"/>
</dbReference>
<dbReference type="Pfam" id="PF01546">
    <property type="entry name" value="Peptidase_M20"/>
    <property type="match status" value="1"/>
</dbReference>
<keyword evidence="3" id="KW-0479">Metal-binding</keyword>
<organism evidence="6 7">
    <name type="scientific">Methylomusa anaerophila</name>
    <dbReference type="NCBI Taxonomy" id="1930071"/>
    <lineage>
        <taxon>Bacteria</taxon>
        <taxon>Bacillati</taxon>
        <taxon>Bacillota</taxon>
        <taxon>Negativicutes</taxon>
        <taxon>Selenomonadales</taxon>
        <taxon>Sporomusaceae</taxon>
        <taxon>Methylomusa</taxon>
    </lineage>
</organism>
<evidence type="ECO:0000256" key="3">
    <source>
        <dbReference type="PIRSR" id="PIRSR001235-1"/>
    </source>
</evidence>
<keyword evidence="3" id="KW-0862">Zinc</keyword>
<feature type="binding site" evidence="3">
    <location>
        <position position="378"/>
    </location>
    <ligand>
        <name>Zn(2+)</name>
        <dbReference type="ChEBI" id="CHEBI:29105"/>
        <label>2</label>
    </ligand>
</feature>
<keyword evidence="7" id="KW-1185">Reference proteome</keyword>
<gene>
    <name evidence="6" type="ORF">MAMMFC1_03524</name>
</gene>
<feature type="binding site" evidence="4">
    <location>
        <position position="284"/>
    </location>
    <ligand>
        <name>allantoate</name>
        <dbReference type="ChEBI" id="CHEBI:17536"/>
    </ligand>
</feature>
<proteinExistence type="inferred from homology"/>
<evidence type="ECO:0000313" key="6">
    <source>
        <dbReference type="EMBL" id="BBB92819.1"/>
    </source>
</evidence>
<dbReference type="PANTHER" id="PTHR32494:SF5">
    <property type="entry name" value="ALLANTOATE AMIDOHYDROLASE"/>
    <property type="match status" value="1"/>
</dbReference>
<dbReference type="KEGG" id="mana:MAMMFC1_03524"/>
<dbReference type="AlphaFoldDB" id="A0A348AP21"/>
<dbReference type="Pfam" id="PF07687">
    <property type="entry name" value="M20_dimer"/>
    <property type="match status" value="1"/>
</dbReference>
<evidence type="ECO:0000256" key="2">
    <source>
        <dbReference type="ARBA" id="ARBA00022801"/>
    </source>
</evidence>
<name>A0A348AP21_9FIRM</name>
<protein>
    <submittedName>
        <fullName evidence="6">Putative hydrolase</fullName>
        <ecNumber evidence="6">3.-.-.-</ecNumber>
    </submittedName>
</protein>
<reference evidence="6 7" key="1">
    <citation type="journal article" date="2018" name="Int. J. Syst. Evol. Microbiol.">
        <title>Methylomusa anaerophila gen. nov., sp. nov., an anaerobic methanol-utilizing bacterium isolated from a microbial fuel cell.</title>
        <authorList>
            <person name="Amano N."/>
            <person name="Yamamuro A."/>
            <person name="Miyahara M."/>
            <person name="Kouzuma A."/>
            <person name="Abe T."/>
            <person name="Watanabe K."/>
        </authorList>
    </citation>
    <scope>NUCLEOTIDE SEQUENCE [LARGE SCALE GENOMIC DNA]</scope>
    <source>
        <strain evidence="6 7">MMFC1</strain>
    </source>
</reference>
<feature type="domain" description="Peptidase M20 dimerisation" evidence="5">
    <location>
        <begin position="211"/>
        <end position="307"/>
    </location>
</feature>
<feature type="binding site" evidence="3">
    <location>
        <position position="85"/>
    </location>
    <ligand>
        <name>Zn(2+)</name>
        <dbReference type="ChEBI" id="CHEBI:29105"/>
        <label>2</label>
    </ligand>
</feature>
<dbReference type="GO" id="GO:0046872">
    <property type="term" value="F:metal ion binding"/>
    <property type="evidence" value="ECO:0007669"/>
    <property type="project" value="UniProtKB-KW"/>
</dbReference>
<evidence type="ECO:0000256" key="1">
    <source>
        <dbReference type="ARBA" id="ARBA00006153"/>
    </source>
</evidence>